<dbReference type="EMBL" id="SMGO01000002">
    <property type="protein sequence ID" value="TCK83189.1"/>
    <property type="molecule type" value="Genomic_DNA"/>
</dbReference>
<gene>
    <name evidence="2" type="ORF">C8N28_1779</name>
</gene>
<dbReference type="RefSeq" id="WP_132223935.1">
    <property type="nucleotide sequence ID" value="NZ_SMGO01000002.1"/>
</dbReference>
<name>A0A4R1M0Y2_9SPHI</name>
<sequence length="328" mass="37136">MKYIFTLSTVLLLAFQYAAFAQQDTDLNSLRQAPQKESLPVKTPPLIIEEIKVPQSTLDLEIDYWRNWTTFGINVNQASFSDNWKGGGLSSFSIGGLFNHKSEYNKDGKNFHTELVLQYGTLRNKDQLSRKSNDRIFWDNKGGIKLSKSWSFFASLALETQFSAGYAYEMEDGKDTRGALISNFFAPGYITESVGIEFAPDKTFSLRFGTGTARQTFVLDDRIMLDKNKKRFGVDSGKNFRNELAFQLVANLNRDLSKNFNIKSRYAFFANYNELGDASHRLDATLTSQVTRVINVSLSGVLWYDKTIVDGVQLSQALALGVIYKFPR</sequence>
<evidence type="ECO:0000313" key="3">
    <source>
        <dbReference type="Proteomes" id="UP000294616"/>
    </source>
</evidence>
<dbReference type="AlphaFoldDB" id="A0A4R1M0Y2"/>
<feature type="chain" id="PRO_5020678278" description="DUF3078 family protein" evidence="1">
    <location>
        <begin position="22"/>
        <end position="328"/>
    </location>
</feature>
<proteinExistence type="predicted"/>
<organism evidence="2 3">
    <name type="scientific">Albibacterium bauzanense</name>
    <dbReference type="NCBI Taxonomy" id="653929"/>
    <lineage>
        <taxon>Bacteria</taxon>
        <taxon>Pseudomonadati</taxon>
        <taxon>Bacteroidota</taxon>
        <taxon>Sphingobacteriia</taxon>
        <taxon>Sphingobacteriales</taxon>
        <taxon>Sphingobacteriaceae</taxon>
        <taxon>Albibacterium</taxon>
    </lineage>
</organism>
<accession>A0A4R1M0Y2</accession>
<dbReference type="InterPro" id="IPR021428">
    <property type="entry name" value="DUF3078"/>
</dbReference>
<keyword evidence="3" id="KW-1185">Reference proteome</keyword>
<protein>
    <recommendedName>
        <fullName evidence="4">DUF3078 family protein</fullName>
    </recommendedName>
</protein>
<reference evidence="2 3" key="1">
    <citation type="submission" date="2019-03" db="EMBL/GenBank/DDBJ databases">
        <title>Genomic Encyclopedia of Archaeal and Bacterial Type Strains, Phase II (KMG-II): from individual species to whole genera.</title>
        <authorList>
            <person name="Goeker M."/>
        </authorList>
    </citation>
    <scope>NUCLEOTIDE SEQUENCE [LARGE SCALE GENOMIC DNA]</scope>
    <source>
        <strain evidence="2 3">DSM 22554</strain>
    </source>
</reference>
<evidence type="ECO:0000313" key="2">
    <source>
        <dbReference type="EMBL" id="TCK83189.1"/>
    </source>
</evidence>
<keyword evidence="1" id="KW-0732">Signal</keyword>
<comment type="caution">
    <text evidence="2">The sequence shown here is derived from an EMBL/GenBank/DDBJ whole genome shotgun (WGS) entry which is preliminary data.</text>
</comment>
<evidence type="ECO:0000256" key="1">
    <source>
        <dbReference type="SAM" id="SignalP"/>
    </source>
</evidence>
<evidence type="ECO:0008006" key="4">
    <source>
        <dbReference type="Google" id="ProtNLM"/>
    </source>
</evidence>
<dbReference type="Pfam" id="PF11276">
    <property type="entry name" value="DUF3078"/>
    <property type="match status" value="1"/>
</dbReference>
<dbReference type="OrthoDB" id="1495718at2"/>
<feature type="signal peptide" evidence="1">
    <location>
        <begin position="1"/>
        <end position="21"/>
    </location>
</feature>
<dbReference type="Proteomes" id="UP000294616">
    <property type="component" value="Unassembled WGS sequence"/>
</dbReference>